<feature type="transmembrane region" description="Helical" evidence="8">
    <location>
        <begin position="192"/>
        <end position="210"/>
    </location>
</feature>
<comment type="subcellular location">
    <subcellularLocation>
        <location evidence="1">Cell membrane</location>
        <topology evidence="1">Multi-pass membrane protein</topology>
    </subcellularLocation>
</comment>
<gene>
    <name evidence="9" type="ORF">SCA03_37340</name>
</gene>
<dbReference type="InterPro" id="IPR018584">
    <property type="entry name" value="GT87"/>
</dbReference>
<feature type="transmembrane region" description="Helical" evidence="8">
    <location>
        <begin position="25"/>
        <end position="46"/>
    </location>
</feature>
<dbReference type="Pfam" id="PF09594">
    <property type="entry name" value="GT87"/>
    <property type="match status" value="1"/>
</dbReference>
<evidence type="ECO:0000256" key="4">
    <source>
        <dbReference type="ARBA" id="ARBA00022692"/>
    </source>
</evidence>
<dbReference type="EMBL" id="BJMM01000018">
    <property type="protein sequence ID" value="GEB51183.1"/>
    <property type="molecule type" value="Genomic_DNA"/>
</dbReference>
<comment type="caution">
    <text evidence="9">The sequence shown here is derived from an EMBL/GenBank/DDBJ whole genome shotgun (WGS) entry which is preliminary data.</text>
</comment>
<dbReference type="GO" id="GO:0005886">
    <property type="term" value="C:plasma membrane"/>
    <property type="evidence" value="ECO:0007669"/>
    <property type="project" value="UniProtKB-SubCell"/>
</dbReference>
<keyword evidence="6 8" id="KW-0472">Membrane</keyword>
<evidence type="ECO:0000313" key="10">
    <source>
        <dbReference type="Proteomes" id="UP000319210"/>
    </source>
</evidence>
<evidence type="ECO:0000256" key="7">
    <source>
        <dbReference type="ARBA" id="ARBA00024033"/>
    </source>
</evidence>
<protein>
    <submittedName>
        <fullName evidence="9">Membrane protein</fullName>
    </submittedName>
</protein>
<feature type="transmembrane region" description="Helical" evidence="8">
    <location>
        <begin position="82"/>
        <end position="100"/>
    </location>
</feature>
<reference evidence="9 10" key="1">
    <citation type="submission" date="2019-06" db="EMBL/GenBank/DDBJ databases">
        <title>Whole genome shotgun sequence of Streptomyces cacaoi subsp. cacaoi NBRC 12748.</title>
        <authorList>
            <person name="Hosoyama A."/>
            <person name="Uohara A."/>
            <person name="Ohji S."/>
            <person name="Ichikawa N."/>
        </authorList>
    </citation>
    <scope>NUCLEOTIDE SEQUENCE [LARGE SCALE GENOMIC DNA]</scope>
    <source>
        <strain evidence="9 10">NBRC 12748</strain>
    </source>
</reference>
<keyword evidence="4 8" id="KW-0812">Transmembrane</keyword>
<evidence type="ECO:0000313" key="9">
    <source>
        <dbReference type="EMBL" id="GEB51183.1"/>
    </source>
</evidence>
<evidence type="ECO:0000256" key="5">
    <source>
        <dbReference type="ARBA" id="ARBA00022989"/>
    </source>
</evidence>
<dbReference type="AlphaFoldDB" id="A0A4Y3R345"/>
<proteinExistence type="inferred from homology"/>
<comment type="similarity">
    <text evidence="7">Belongs to the glycosyltransferase 87 family.</text>
</comment>
<dbReference type="RefSeq" id="WP_371863957.1">
    <property type="nucleotide sequence ID" value="NZ_BJMM01000018.1"/>
</dbReference>
<evidence type="ECO:0000256" key="1">
    <source>
        <dbReference type="ARBA" id="ARBA00004651"/>
    </source>
</evidence>
<evidence type="ECO:0000256" key="3">
    <source>
        <dbReference type="ARBA" id="ARBA00022679"/>
    </source>
</evidence>
<feature type="transmembrane region" description="Helical" evidence="8">
    <location>
        <begin position="293"/>
        <end position="315"/>
    </location>
</feature>
<dbReference type="GO" id="GO:0016758">
    <property type="term" value="F:hexosyltransferase activity"/>
    <property type="evidence" value="ECO:0007669"/>
    <property type="project" value="InterPro"/>
</dbReference>
<feature type="transmembrane region" description="Helical" evidence="8">
    <location>
        <begin position="107"/>
        <end position="125"/>
    </location>
</feature>
<feature type="transmembrane region" description="Helical" evidence="8">
    <location>
        <begin position="411"/>
        <end position="432"/>
    </location>
</feature>
<evidence type="ECO:0000256" key="2">
    <source>
        <dbReference type="ARBA" id="ARBA00022475"/>
    </source>
</evidence>
<feature type="transmembrane region" description="Helical" evidence="8">
    <location>
        <begin position="230"/>
        <end position="248"/>
    </location>
</feature>
<keyword evidence="10" id="KW-1185">Reference proteome</keyword>
<feature type="transmembrane region" description="Helical" evidence="8">
    <location>
        <begin position="344"/>
        <end position="359"/>
    </location>
</feature>
<dbReference type="Proteomes" id="UP000319210">
    <property type="component" value="Unassembled WGS sequence"/>
</dbReference>
<name>A0A4Y3R345_STRCI</name>
<organism evidence="9 10">
    <name type="scientific">Streptomyces cacaoi</name>
    <dbReference type="NCBI Taxonomy" id="1898"/>
    <lineage>
        <taxon>Bacteria</taxon>
        <taxon>Bacillati</taxon>
        <taxon>Actinomycetota</taxon>
        <taxon>Actinomycetes</taxon>
        <taxon>Kitasatosporales</taxon>
        <taxon>Streptomycetaceae</taxon>
        <taxon>Streptomyces</taxon>
    </lineage>
</organism>
<sequence>MSTLQQAAAGKWTLTLRDFLLRRPLLPTAAVCLASFAVFWTAQRFAEVTMVDLMVYRAEGWAARAGHDLYALRATYAHLPMTYPPFAALVFLPLTLLDVADMRTAATALNLVLLLWVVHLSLRLLGHPVRLPRIAATFLIGAAAVWCEPVWTTLRYGQINLLLAGLVLWDLSRRRGHPWAGVGIGVAAGIKLTPALFVVFLALCGAICGIRDLRRTGRAAQLWNPWLRQAAVATAAFCGTVLLAALVLPRDSRRFWGEAIFQSSRVGRTEISANQSLSGVLARLLHVPEPGGVWAAAAALTVVLGLGAAVAAALAGSRRLPYAPAWAAVACAVTALLISPISWSHHWVWCVPMFALLLAEARRRPSRGRAGWALAVSVAALVFCSYALWWVPRDPGSPHSPELHQNAGQMALSGLYPAVGFGFLVLTAVLAVRALRRPEPDGPADAGLRRWRRSRSV</sequence>
<feature type="transmembrane region" description="Helical" evidence="8">
    <location>
        <begin position="371"/>
        <end position="391"/>
    </location>
</feature>
<keyword evidence="2" id="KW-1003">Cell membrane</keyword>
<keyword evidence="3" id="KW-0808">Transferase</keyword>
<keyword evidence="5 8" id="KW-1133">Transmembrane helix</keyword>
<accession>A0A4Y3R345</accession>
<evidence type="ECO:0000256" key="6">
    <source>
        <dbReference type="ARBA" id="ARBA00023136"/>
    </source>
</evidence>
<feature type="transmembrane region" description="Helical" evidence="8">
    <location>
        <begin position="322"/>
        <end position="338"/>
    </location>
</feature>
<evidence type="ECO:0000256" key="8">
    <source>
        <dbReference type="SAM" id="Phobius"/>
    </source>
</evidence>